<gene>
    <name evidence="1" type="ORF">KI387_013551</name>
</gene>
<name>A0AA38CSC9_TAXCH</name>
<reference evidence="1 2" key="1">
    <citation type="journal article" date="2021" name="Nat. Plants">
        <title>The Taxus genome provides insights into paclitaxel biosynthesis.</title>
        <authorList>
            <person name="Xiong X."/>
            <person name="Gou J."/>
            <person name="Liao Q."/>
            <person name="Li Y."/>
            <person name="Zhou Q."/>
            <person name="Bi G."/>
            <person name="Li C."/>
            <person name="Du R."/>
            <person name="Wang X."/>
            <person name="Sun T."/>
            <person name="Guo L."/>
            <person name="Liang H."/>
            <person name="Lu P."/>
            <person name="Wu Y."/>
            <person name="Zhang Z."/>
            <person name="Ro D.K."/>
            <person name="Shang Y."/>
            <person name="Huang S."/>
            <person name="Yan J."/>
        </authorList>
    </citation>
    <scope>NUCLEOTIDE SEQUENCE [LARGE SCALE GENOMIC DNA]</scope>
    <source>
        <strain evidence="1">Ta-2019</strain>
    </source>
</reference>
<dbReference type="EMBL" id="JAHRHJ020000009">
    <property type="protein sequence ID" value="KAH9301968.1"/>
    <property type="molecule type" value="Genomic_DNA"/>
</dbReference>
<evidence type="ECO:0000313" key="1">
    <source>
        <dbReference type="EMBL" id="KAH9301968.1"/>
    </source>
</evidence>
<accession>A0AA38CSC9</accession>
<proteinExistence type="predicted"/>
<feature type="non-terminal residue" evidence="1">
    <location>
        <position position="1"/>
    </location>
</feature>
<keyword evidence="2" id="KW-1185">Reference proteome</keyword>
<evidence type="ECO:0000313" key="2">
    <source>
        <dbReference type="Proteomes" id="UP000824469"/>
    </source>
</evidence>
<comment type="caution">
    <text evidence="1">The sequence shown here is derived from an EMBL/GenBank/DDBJ whole genome shotgun (WGS) entry which is preliminary data.</text>
</comment>
<dbReference type="AlphaFoldDB" id="A0AA38CSC9"/>
<feature type="non-terminal residue" evidence="1">
    <location>
        <position position="57"/>
    </location>
</feature>
<organism evidence="1 2">
    <name type="scientific">Taxus chinensis</name>
    <name type="common">Chinese yew</name>
    <name type="synonym">Taxus wallichiana var. chinensis</name>
    <dbReference type="NCBI Taxonomy" id="29808"/>
    <lineage>
        <taxon>Eukaryota</taxon>
        <taxon>Viridiplantae</taxon>
        <taxon>Streptophyta</taxon>
        <taxon>Embryophyta</taxon>
        <taxon>Tracheophyta</taxon>
        <taxon>Spermatophyta</taxon>
        <taxon>Pinopsida</taxon>
        <taxon>Pinidae</taxon>
        <taxon>Conifers II</taxon>
        <taxon>Cupressales</taxon>
        <taxon>Taxaceae</taxon>
        <taxon>Taxus</taxon>
    </lineage>
</organism>
<dbReference type="Proteomes" id="UP000824469">
    <property type="component" value="Unassembled WGS sequence"/>
</dbReference>
<sequence>IEEAIVGDIDGISIEMVGLASKTSLIRDISIEIDGIEDVGDVTRGDELVGEEEVIDG</sequence>
<protein>
    <submittedName>
        <fullName evidence="1">Uncharacterized protein</fullName>
    </submittedName>
</protein>